<sequence length="196" mass="23248">MDVEEEPSDLEKPIEMVVFDDQSHIYYGGTCQVFLNVDTNTLLVKPVNKELQIFSTSFESYFITEQNIIYVESSLECIKFALIFPEPIFAQNLYKIVVTHRQMVQPKNYKIVKYQKDNQVQQKLFIFNAQDRNFAHAFKWNDRKMLFECLRCQDKTMTKIVTAAIKTDNFGEEFIYLNTDTHSCRVQRYEEVENVF</sequence>
<accession>A0AC34FE53</accession>
<reference evidence="2" key="1">
    <citation type="submission" date="2022-11" db="UniProtKB">
        <authorList>
            <consortium name="WormBaseParasite"/>
        </authorList>
    </citation>
    <scope>IDENTIFICATION</scope>
</reference>
<evidence type="ECO:0000313" key="1">
    <source>
        <dbReference type="Proteomes" id="UP000887579"/>
    </source>
</evidence>
<name>A0AC34FE53_9BILA</name>
<dbReference type="Proteomes" id="UP000887579">
    <property type="component" value="Unplaced"/>
</dbReference>
<proteinExistence type="predicted"/>
<organism evidence="1 2">
    <name type="scientific">Panagrolaimus sp. ES5</name>
    <dbReference type="NCBI Taxonomy" id="591445"/>
    <lineage>
        <taxon>Eukaryota</taxon>
        <taxon>Metazoa</taxon>
        <taxon>Ecdysozoa</taxon>
        <taxon>Nematoda</taxon>
        <taxon>Chromadorea</taxon>
        <taxon>Rhabditida</taxon>
        <taxon>Tylenchina</taxon>
        <taxon>Panagrolaimomorpha</taxon>
        <taxon>Panagrolaimoidea</taxon>
        <taxon>Panagrolaimidae</taxon>
        <taxon>Panagrolaimus</taxon>
    </lineage>
</organism>
<protein>
    <submittedName>
        <fullName evidence="2">Uncharacterized protein</fullName>
    </submittedName>
</protein>
<evidence type="ECO:0000313" key="2">
    <source>
        <dbReference type="WBParaSite" id="ES5_v2.g15452.t1"/>
    </source>
</evidence>
<dbReference type="WBParaSite" id="ES5_v2.g15452.t1">
    <property type="protein sequence ID" value="ES5_v2.g15452.t1"/>
    <property type="gene ID" value="ES5_v2.g15452"/>
</dbReference>